<keyword evidence="3" id="KW-1185">Reference proteome</keyword>
<evidence type="ECO:0000313" key="3">
    <source>
        <dbReference type="Proteomes" id="UP000655225"/>
    </source>
</evidence>
<dbReference type="EMBL" id="JABCRI010000994">
    <property type="protein sequence ID" value="KAF8365124.1"/>
    <property type="molecule type" value="Genomic_DNA"/>
</dbReference>
<proteinExistence type="predicted"/>
<dbReference type="AlphaFoldDB" id="A0A834Y6P3"/>
<accession>A0A834Y6P3</accession>
<comment type="caution">
    <text evidence="2">The sequence shown here is derived from an EMBL/GenBank/DDBJ whole genome shotgun (WGS) entry which is preliminary data.</text>
</comment>
<organism evidence="2 3">
    <name type="scientific">Tetracentron sinense</name>
    <name type="common">Spur-leaf</name>
    <dbReference type="NCBI Taxonomy" id="13715"/>
    <lineage>
        <taxon>Eukaryota</taxon>
        <taxon>Viridiplantae</taxon>
        <taxon>Streptophyta</taxon>
        <taxon>Embryophyta</taxon>
        <taxon>Tracheophyta</taxon>
        <taxon>Spermatophyta</taxon>
        <taxon>Magnoliopsida</taxon>
        <taxon>Trochodendrales</taxon>
        <taxon>Trochodendraceae</taxon>
        <taxon>Tetracentron</taxon>
    </lineage>
</organism>
<evidence type="ECO:0000256" key="1">
    <source>
        <dbReference type="SAM" id="MobiDB-lite"/>
    </source>
</evidence>
<sequence length="99" mass="11136">MSTEEPKACPPKLVKLEKALKLAELWVNNMSGSMTEESTEVEFEGRPSRLGLGAKVMRQSKLAASTDPVERKLRAKLDAEKRRAAKSLEESPRHREMEV</sequence>
<dbReference type="Proteomes" id="UP000655225">
    <property type="component" value="Unassembled WGS sequence"/>
</dbReference>
<dbReference type="OMA" id="PRHREME"/>
<dbReference type="OrthoDB" id="1908779at2759"/>
<dbReference type="PANTHER" id="PTHR35741">
    <property type="entry name" value="FACTOR CWC22-LIKE PROTEIN, PUTATIVE (DUF3245)-RELATED"/>
    <property type="match status" value="1"/>
</dbReference>
<protein>
    <submittedName>
        <fullName evidence="2">Uncharacterized protein</fullName>
    </submittedName>
</protein>
<dbReference type="Pfam" id="PF11595">
    <property type="entry name" value="DUF3245"/>
    <property type="match status" value="1"/>
</dbReference>
<dbReference type="PANTHER" id="PTHR35741:SF1">
    <property type="entry name" value="FACTOR CWC22-LIKE PROTEIN, PUTATIVE (DUF3245)-RELATED"/>
    <property type="match status" value="1"/>
</dbReference>
<gene>
    <name evidence="2" type="ORF">HHK36_032867</name>
</gene>
<feature type="region of interest" description="Disordered" evidence="1">
    <location>
        <begin position="76"/>
        <end position="99"/>
    </location>
</feature>
<name>A0A834Y6P3_TETSI</name>
<dbReference type="InterPro" id="IPR021641">
    <property type="entry name" value="DUF3245"/>
</dbReference>
<evidence type="ECO:0000313" key="2">
    <source>
        <dbReference type="EMBL" id="KAF8365124.1"/>
    </source>
</evidence>
<reference evidence="2 3" key="1">
    <citation type="submission" date="2020-04" db="EMBL/GenBank/DDBJ databases">
        <title>Plant Genome Project.</title>
        <authorList>
            <person name="Zhang R.-G."/>
        </authorList>
    </citation>
    <scope>NUCLEOTIDE SEQUENCE [LARGE SCALE GENOMIC DNA]</scope>
    <source>
        <strain evidence="2">YNK0</strain>
        <tissue evidence="2">Leaf</tissue>
    </source>
</reference>